<dbReference type="SUPFAM" id="SSF55347">
    <property type="entry name" value="Glyceraldehyde-3-phosphate dehydrogenase-like, C-terminal domain"/>
    <property type="match status" value="1"/>
</dbReference>
<gene>
    <name evidence="2" type="ORF">CMC5_009320</name>
</gene>
<organism evidence="2 3">
    <name type="scientific">Chondromyces crocatus</name>
    <dbReference type="NCBI Taxonomy" id="52"/>
    <lineage>
        <taxon>Bacteria</taxon>
        <taxon>Pseudomonadati</taxon>
        <taxon>Myxococcota</taxon>
        <taxon>Polyangia</taxon>
        <taxon>Polyangiales</taxon>
        <taxon>Polyangiaceae</taxon>
        <taxon>Chondromyces</taxon>
    </lineage>
</organism>
<dbReference type="EC" id="1.-.-.-" evidence="2"/>
<keyword evidence="2" id="KW-0560">Oxidoreductase</keyword>
<dbReference type="Gene3D" id="3.40.50.720">
    <property type="entry name" value="NAD(P)-binding Rossmann-like Domain"/>
    <property type="match status" value="1"/>
</dbReference>
<dbReference type="Gene3D" id="3.30.360.10">
    <property type="entry name" value="Dihydrodipicolinate Reductase, domain 2"/>
    <property type="match status" value="1"/>
</dbReference>
<keyword evidence="3" id="KW-1185">Reference proteome</keyword>
<evidence type="ECO:0000259" key="1">
    <source>
        <dbReference type="Pfam" id="PF01408"/>
    </source>
</evidence>
<dbReference type="GO" id="GO:0000166">
    <property type="term" value="F:nucleotide binding"/>
    <property type="evidence" value="ECO:0007669"/>
    <property type="project" value="InterPro"/>
</dbReference>
<feature type="domain" description="Gfo/Idh/MocA-like oxidoreductase N-terminal" evidence="1">
    <location>
        <begin position="1"/>
        <end position="119"/>
    </location>
</feature>
<sequence length="323" mass="34230">MRVGLIGCGVWGENLLRVLSCHAQAEVVVVADPNAARLERVRYFAPSARRVPSLDEALAAQLDAVVIATPPTSHAELTLRALDAGVDVLVEKPLALAPEDAERCAARAEALGRVAMVGHLLRYHPAVTTLAELCGAGELGEVERFSATRRSARALAGSADPHATLWALGPHDLAVLGALDPTPARSVVASVRGASITVAARLASGTQARISLCRSSPTKERWTRVMGSRRVAWFDEVQSPESVILATTRGSSLLTEDPLIIEREIRLPSVDPLAVEISHFLDCVENRTPPLTPLTEGVTVVRALARAERALTAQTLGAMASPA</sequence>
<dbReference type="InterPro" id="IPR051450">
    <property type="entry name" value="Gfo/Idh/MocA_Oxidoreductases"/>
</dbReference>
<accession>A0A0K1E7E9</accession>
<evidence type="ECO:0000313" key="2">
    <source>
        <dbReference type="EMBL" id="AKT36811.1"/>
    </source>
</evidence>
<dbReference type="KEGG" id="ccro:CMC5_009320"/>
<dbReference type="SUPFAM" id="SSF51735">
    <property type="entry name" value="NAD(P)-binding Rossmann-fold domains"/>
    <property type="match status" value="1"/>
</dbReference>
<protein>
    <submittedName>
        <fullName evidence="2">Oxidoreductase</fullName>
        <ecNumber evidence="2">1.-.-.-</ecNumber>
    </submittedName>
</protein>
<dbReference type="PANTHER" id="PTHR43377">
    <property type="entry name" value="BILIVERDIN REDUCTASE A"/>
    <property type="match status" value="1"/>
</dbReference>
<dbReference type="Proteomes" id="UP000067626">
    <property type="component" value="Chromosome"/>
</dbReference>
<dbReference type="InterPro" id="IPR036291">
    <property type="entry name" value="NAD(P)-bd_dom_sf"/>
</dbReference>
<evidence type="ECO:0000313" key="3">
    <source>
        <dbReference type="Proteomes" id="UP000067626"/>
    </source>
</evidence>
<dbReference type="PANTHER" id="PTHR43377:SF6">
    <property type="entry name" value="GFO_IDH_MOCA-LIKE OXIDOREDUCTASE N-TERMINAL DOMAIN-CONTAINING PROTEIN"/>
    <property type="match status" value="1"/>
</dbReference>
<dbReference type="STRING" id="52.CMC5_009320"/>
<dbReference type="Pfam" id="PF01408">
    <property type="entry name" value="GFO_IDH_MocA"/>
    <property type="match status" value="1"/>
</dbReference>
<reference evidence="2 3" key="1">
    <citation type="submission" date="2015-07" db="EMBL/GenBank/DDBJ databases">
        <title>Genome analysis of myxobacterium Chondromyces crocatus Cm c5 reveals a high potential for natural compound synthesis and the genetic basis for the loss of fruiting body formation.</title>
        <authorList>
            <person name="Zaburannyi N."/>
            <person name="Bunk B."/>
            <person name="Maier J."/>
            <person name="Overmann J."/>
            <person name="Mueller R."/>
        </authorList>
    </citation>
    <scope>NUCLEOTIDE SEQUENCE [LARGE SCALE GENOMIC DNA]</scope>
    <source>
        <strain evidence="2 3">Cm c5</strain>
    </source>
</reference>
<dbReference type="AlphaFoldDB" id="A0A0K1E7E9"/>
<name>A0A0K1E7E9_CHOCO</name>
<dbReference type="EMBL" id="CP012159">
    <property type="protein sequence ID" value="AKT36811.1"/>
    <property type="molecule type" value="Genomic_DNA"/>
</dbReference>
<dbReference type="GO" id="GO:0016491">
    <property type="term" value="F:oxidoreductase activity"/>
    <property type="evidence" value="ECO:0007669"/>
    <property type="project" value="UniProtKB-KW"/>
</dbReference>
<dbReference type="InterPro" id="IPR000683">
    <property type="entry name" value="Gfo/Idh/MocA-like_OxRdtase_N"/>
</dbReference>
<proteinExistence type="predicted"/>